<dbReference type="HOGENOM" id="CLU_2937794_0_0_10"/>
<dbReference type="PaxDb" id="537011-PREVCOP_04922"/>
<dbReference type="STRING" id="537011.PREVCOP_04922"/>
<keyword evidence="1" id="KW-0472">Membrane</keyword>
<reference evidence="2" key="1">
    <citation type="submission" date="2009-11" db="EMBL/GenBank/DDBJ databases">
        <authorList>
            <person name="Weinstock G."/>
            <person name="Sodergren E."/>
            <person name="Clifton S."/>
            <person name="Fulton L."/>
            <person name="Fulton B."/>
            <person name="Courtney L."/>
            <person name="Fronick C."/>
            <person name="Harrison M."/>
            <person name="Strong C."/>
            <person name="Farmer C."/>
            <person name="Delahaunty K."/>
            <person name="Markovic C."/>
            <person name="Hall O."/>
            <person name="Minx P."/>
            <person name="Tomlinson C."/>
            <person name="Mitreva M."/>
            <person name="Nelson J."/>
            <person name="Hou S."/>
            <person name="Wollam A."/>
            <person name="Pepin K.H."/>
            <person name="Johnson M."/>
            <person name="Bhonagiri V."/>
            <person name="Nash W.E."/>
            <person name="Warren W."/>
            <person name="Chinwalla A."/>
            <person name="Mardis E.R."/>
            <person name="Wilson R.K."/>
        </authorList>
    </citation>
    <scope>NUCLEOTIDE SEQUENCE [LARGE SCALE GENOMIC DNA]</scope>
    <source>
        <strain evidence="2">DSM 18205</strain>
    </source>
</reference>
<organism evidence="2 3">
    <name type="scientific">Segatella copri DSM 18205</name>
    <dbReference type="NCBI Taxonomy" id="537011"/>
    <lineage>
        <taxon>Bacteria</taxon>
        <taxon>Pseudomonadati</taxon>
        <taxon>Bacteroidota</taxon>
        <taxon>Bacteroidia</taxon>
        <taxon>Bacteroidales</taxon>
        <taxon>Prevotellaceae</taxon>
        <taxon>Segatella</taxon>
    </lineage>
</organism>
<dbReference type="EMBL" id="ACBX02000014">
    <property type="protein sequence ID" value="EFB35640.1"/>
    <property type="molecule type" value="Genomic_DNA"/>
</dbReference>
<gene>
    <name evidence="2" type="ORF">PREVCOP_04922</name>
</gene>
<keyword evidence="1" id="KW-0812">Transmembrane</keyword>
<dbReference type="AlphaFoldDB" id="D1PCI8"/>
<comment type="caution">
    <text evidence="2">The sequence shown here is derived from an EMBL/GenBank/DDBJ whole genome shotgun (WGS) entry which is preliminary data.</text>
</comment>
<evidence type="ECO:0000256" key="1">
    <source>
        <dbReference type="SAM" id="Phobius"/>
    </source>
</evidence>
<proteinExistence type="predicted"/>
<evidence type="ECO:0000313" key="2">
    <source>
        <dbReference type="EMBL" id="EFB35640.1"/>
    </source>
</evidence>
<feature type="transmembrane region" description="Helical" evidence="1">
    <location>
        <begin position="31"/>
        <end position="49"/>
    </location>
</feature>
<keyword evidence="1" id="KW-1133">Transmembrane helix</keyword>
<dbReference type="Proteomes" id="UP000004477">
    <property type="component" value="Unassembled WGS sequence"/>
</dbReference>
<name>D1PCI8_9BACT</name>
<sequence>MGSKVHKNLHIALHFPTKFIKLNEKVVFGQLHLPVSGIAFLFSSSVMFLQKYVQNGLDLS</sequence>
<keyword evidence="3" id="KW-1185">Reference proteome</keyword>
<accession>D1PCI8</accession>
<protein>
    <submittedName>
        <fullName evidence="2">Uncharacterized protein</fullName>
    </submittedName>
</protein>
<evidence type="ECO:0000313" key="3">
    <source>
        <dbReference type="Proteomes" id="UP000004477"/>
    </source>
</evidence>